<feature type="transmembrane region" description="Helical" evidence="7">
    <location>
        <begin position="32"/>
        <end position="50"/>
    </location>
</feature>
<keyword evidence="5 7" id="KW-1133">Transmembrane helix</keyword>
<accession>A0A918L8B3</accession>
<comment type="similarity">
    <text evidence="2">Belongs to the UPF0719 family.</text>
</comment>
<evidence type="ECO:0000256" key="5">
    <source>
        <dbReference type="ARBA" id="ARBA00022989"/>
    </source>
</evidence>
<feature type="transmembrane region" description="Helical" evidence="7">
    <location>
        <begin position="97"/>
        <end position="117"/>
    </location>
</feature>
<evidence type="ECO:0000256" key="4">
    <source>
        <dbReference type="ARBA" id="ARBA00022692"/>
    </source>
</evidence>
<evidence type="ECO:0000313" key="9">
    <source>
        <dbReference type="Proteomes" id="UP000660680"/>
    </source>
</evidence>
<protein>
    <submittedName>
        <fullName evidence="8">DUF350 domain-containing protein</fullName>
    </submittedName>
</protein>
<organism evidence="8 9">
    <name type="scientific">Actinokineospora fastidiosa</name>
    <dbReference type="NCBI Taxonomy" id="1816"/>
    <lineage>
        <taxon>Bacteria</taxon>
        <taxon>Bacillati</taxon>
        <taxon>Actinomycetota</taxon>
        <taxon>Actinomycetes</taxon>
        <taxon>Pseudonocardiales</taxon>
        <taxon>Pseudonocardiaceae</taxon>
        <taxon>Actinokineospora</taxon>
    </lineage>
</organism>
<name>A0A918L8B3_9PSEU</name>
<evidence type="ECO:0000256" key="7">
    <source>
        <dbReference type="SAM" id="Phobius"/>
    </source>
</evidence>
<dbReference type="InterPro" id="IPR007140">
    <property type="entry name" value="DUF350"/>
</dbReference>
<dbReference type="Pfam" id="PF03994">
    <property type="entry name" value="DUF350"/>
    <property type="match status" value="1"/>
</dbReference>
<proteinExistence type="inferred from homology"/>
<evidence type="ECO:0000313" key="8">
    <source>
        <dbReference type="EMBL" id="GGS18000.1"/>
    </source>
</evidence>
<dbReference type="GO" id="GO:0005886">
    <property type="term" value="C:plasma membrane"/>
    <property type="evidence" value="ECO:0007669"/>
    <property type="project" value="UniProtKB-SubCell"/>
</dbReference>
<evidence type="ECO:0000256" key="1">
    <source>
        <dbReference type="ARBA" id="ARBA00004651"/>
    </source>
</evidence>
<evidence type="ECO:0000256" key="2">
    <source>
        <dbReference type="ARBA" id="ARBA00005779"/>
    </source>
</evidence>
<keyword evidence="3" id="KW-1003">Cell membrane</keyword>
<sequence>MEDQLTTNLATATVMALPENFGADLARGMGAIALYAIVGLVLMLLGFYAIDFTTPGKLSDLVRAGRPNAVIVTASGMLSMALIIVVAIFFSASDLTAGLITSVVYGLLGIIAQVLAVRTLEWVTKLDVGSTIEDERFAPASVVVAAVHIALGLIVAVAIS</sequence>
<evidence type="ECO:0000256" key="6">
    <source>
        <dbReference type="ARBA" id="ARBA00023136"/>
    </source>
</evidence>
<keyword evidence="6 7" id="KW-0472">Membrane</keyword>
<gene>
    <name evidence="8" type="ORF">GCM10010171_08140</name>
</gene>
<dbReference type="RefSeq" id="WP_189208896.1">
    <property type="nucleotide sequence ID" value="NZ_BMRB01000001.1"/>
</dbReference>
<comment type="subcellular location">
    <subcellularLocation>
        <location evidence="1">Cell membrane</location>
        <topology evidence="1">Multi-pass membrane protein</topology>
    </subcellularLocation>
</comment>
<reference evidence="8" key="2">
    <citation type="submission" date="2020-09" db="EMBL/GenBank/DDBJ databases">
        <authorList>
            <person name="Sun Q."/>
            <person name="Ohkuma M."/>
        </authorList>
    </citation>
    <scope>NUCLEOTIDE SEQUENCE</scope>
    <source>
        <strain evidence="8">JCM 3276</strain>
    </source>
</reference>
<feature type="transmembrane region" description="Helical" evidence="7">
    <location>
        <begin position="137"/>
        <end position="159"/>
    </location>
</feature>
<dbReference type="AlphaFoldDB" id="A0A918L8B3"/>
<keyword evidence="4 7" id="KW-0812">Transmembrane</keyword>
<feature type="transmembrane region" description="Helical" evidence="7">
    <location>
        <begin position="70"/>
        <end position="90"/>
    </location>
</feature>
<reference evidence="8" key="1">
    <citation type="journal article" date="2014" name="Int. J. Syst. Evol. Microbiol.">
        <title>Complete genome sequence of Corynebacterium casei LMG S-19264T (=DSM 44701T), isolated from a smear-ripened cheese.</title>
        <authorList>
            <consortium name="US DOE Joint Genome Institute (JGI-PGF)"/>
            <person name="Walter F."/>
            <person name="Albersmeier A."/>
            <person name="Kalinowski J."/>
            <person name="Ruckert C."/>
        </authorList>
    </citation>
    <scope>NUCLEOTIDE SEQUENCE</scope>
    <source>
        <strain evidence="8">JCM 3276</strain>
    </source>
</reference>
<comment type="caution">
    <text evidence="8">The sequence shown here is derived from an EMBL/GenBank/DDBJ whole genome shotgun (WGS) entry which is preliminary data.</text>
</comment>
<keyword evidence="9" id="KW-1185">Reference proteome</keyword>
<evidence type="ECO:0000256" key="3">
    <source>
        <dbReference type="ARBA" id="ARBA00022475"/>
    </source>
</evidence>
<dbReference type="EMBL" id="BMRB01000001">
    <property type="protein sequence ID" value="GGS18000.1"/>
    <property type="molecule type" value="Genomic_DNA"/>
</dbReference>
<dbReference type="Proteomes" id="UP000660680">
    <property type="component" value="Unassembled WGS sequence"/>
</dbReference>